<keyword evidence="1" id="KW-0472">Membrane</keyword>
<dbReference type="Proteomes" id="UP000238479">
    <property type="component" value="Chromosome 6"/>
</dbReference>
<feature type="transmembrane region" description="Helical" evidence="1">
    <location>
        <begin position="411"/>
        <end position="437"/>
    </location>
</feature>
<dbReference type="AlphaFoldDB" id="A0A2P6PXX1"/>
<accession>A0A2P6PXX1</accession>
<dbReference type="PANTHER" id="PTHR31170">
    <property type="entry name" value="BNAC04G53230D PROTEIN"/>
    <property type="match status" value="1"/>
</dbReference>
<keyword evidence="3" id="KW-1185">Reference proteome</keyword>
<reference evidence="2 3" key="1">
    <citation type="journal article" date="2018" name="Nat. Genet.">
        <title>The Rosa genome provides new insights in the design of modern roses.</title>
        <authorList>
            <person name="Bendahmane M."/>
        </authorList>
    </citation>
    <scope>NUCLEOTIDE SEQUENCE [LARGE SCALE GENOMIC DNA]</scope>
    <source>
        <strain evidence="3">cv. Old Blush</strain>
    </source>
</reference>
<dbReference type="STRING" id="74649.A0A2P6PXX1"/>
<protein>
    <submittedName>
        <fullName evidence="2">Uncharacterized protein</fullName>
    </submittedName>
</protein>
<evidence type="ECO:0000256" key="1">
    <source>
        <dbReference type="SAM" id="Phobius"/>
    </source>
</evidence>
<sequence length="442" mass="50996">MADESLYQAPNGIEQYPYILPLATSMRRVLGSLFPLSPSCCICRVPKRLSRVSEKAYTPQVVSIGPLHHGKEGLKAMEELKHRYLKVFLHRYQTVTSLEDCIMKVKGEEQTLHSCYAEPIEYDSDEFVRIILVDAIFIIEVLIRYNDERLQPENDHIFKNPRMLEDVWPDLRMLENQLPFFILEKLFCPVATEEYSIISLSHKFFKTLMHIEEMEDTLPRIRSSPVGHFVDFVRKLYPLPPSRPALQNSHGGQVETLATLNMKELYLAGVRFKVGSSKNIFDIRFNDGTLEIPKITISDQSEVNLTNLLVFEQSQCKETENYINDYVGFLNILVSTPKDVALLVKHDIFENKLGDFKKGCTMIKNLGDRVNIVASKEFYYAHLCEQLNKHCRRSWHVWKANLKQDYLNTPWATISVIAAVVLLILTLIQTVCSIISVRQTHQ</sequence>
<organism evidence="2 3">
    <name type="scientific">Rosa chinensis</name>
    <name type="common">China rose</name>
    <dbReference type="NCBI Taxonomy" id="74649"/>
    <lineage>
        <taxon>Eukaryota</taxon>
        <taxon>Viridiplantae</taxon>
        <taxon>Streptophyta</taxon>
        <taxon>Embryophyta</taxon>
        <taxon>Tracheophyta</taxon>
        <taxon>Spermatophyta</taxon>
        <taxon>Magnoliopsida</taxon>
        <taxon>eudicotyledons</taxon>
        <taxon>Gunneridae</taxon>
        <taxon>Pentapetalae</taxon>
        <taxon>rosids</taxon>
        <taxon>fabids</taxon>
        <taxon>Rosales</taxon>
        <taxon>Rosaceae</taxon>
        <taxon>Rosoideae</taxon>
        <taxon>Rosoideae incertae sedis</taxon>
        <taxon>Rosa</taxon>
    </lineage>
</organism>
<proteinExistence type="predicted"/>
<dbReference type="EMBL" id="PDCK01000044">
    <property type="protein sequence ID" value="PRQ26774.1"/>
    <property type="molecule type" value="Genomic_DNA"/>
</dbReference>
<comment type="caution">
    <text evidence="2">The sequence shown here is derived from an EMBL/GenBank/DDBJ whole genome shotgun (WGS) entry which is preliminary data.</text>
</comment>
<dbReference type="OrthoDB" id="672127at2759"/>
<dbReference type="InterPro" id="IPR004158">
    <property type="entry name" value="DUF247_pln"/>
</dbReference>
<keyword evidence="1" id="KW-1133">Transmembrane helix</keyword>
<dbReference type="Gramene" id="PRQ26774">
    <property type="protein sequence ID" value="PRQ26774"/>
    <property type="gene ID" value="RchiOBHm_Chr6g0298271"/>
</dbReference>
<evidence type="ECO:0000313" key="3">
    <source>
        <dbReference type="Proteomes" id="UP000238479"/>
    </source>
</evidence>
<dbReference type="Pfam" id="PF03140">
    <property type="entry name" value="DUF247"/>
    <property type="match status" value="1"/>
</dbReference>
<dbReference type="OMA" id="WATISVI"/>
<gene>
    <name evidence="2" type="ORF">RchiOBHm_Chr6g0298271</name>
</gene>
<keyword evidence="1" id="KW-0812">Transmembrane</keyword>
<dbReference type="PANTHER" id="PTHR31170:SF17">
    <property type="match status" value="1"/>
</dbReference>
<name>A0A2P6PXX1_ROSCH</name>
<evidence type="ECO:0000313" key="2">
    <source>
        <dbReference type="EMBL" id="PRQ26774.1"/>
    </source>
</evidence>